<sequence>MKYKTLSEQHQAEELLDRFKKLVPNLAADTRFRINVGYNEINGMHIFVYLAGTNLDENGMPSQYIKVINVGEDCFHLHFCGFIIMYGCGIPGAWHPFSVTSGELAETIIWVWETRIAYVKAFVAAVESQQRRVREAFIGGQSLPL</sequence>
<protein>
    <submittedName>
        <fullName evidence="1">Uncharacterized protein</fullName>
    </submittedName>
</protein>
<comment type="caution">
    <text evidence="1">The sequence shown here is derived from an EMBL/GenBank/DDBJ whole genome shotgun (WGS) entry which is preliminary data.</text>
</comment>
<name>A0A2M7THM4_UNCKA</name>
<evidence type="ECO:0000313" key="2">
    <source>
        <dbReference type="Proteomes" id="UP000228920"/>
    </source>
</evidence>
<organism evidence="1 2">
    <name type="scientific">candidate division WWE3 bacterium CG_4_10_14_0_2_um_filter_41_14</name>
    <dbReference type="NCBI Taxonomy" id="1975072"/>
    <lineage>
        <taxon>Bacteria</taxon>
        <taxon>Katanobacteria</taxon>
    </lineage>
</organism>
<dbReference type="AlphaFoldDB" id="A0A2M7THM4"/>
<gene>
    <name evidence="1" type="ORF">COY32_04695</name>
</gene>
<dbReference type="Proteomes" id="UP000228920">
    <property type="component" value="Unassembled WGS sequence"/>
</dbReference>
<dbReference type="EMBL" id="PFNL01000122">
    <property type="protein sequence ID" value="PIZ45821.1"/>
    <property type="molecule type" value="Genomic_DNA"/>
</dbReference>
<proteinExistence type="predicted"/>
<reference evidence="2" key="1">
    <citation type="submission" date="2017-09" db="EMBL/GenBank/DDBJ databases">
        <title>Depth-based differentiation of microbial function through sediment-hosted aquifers and enrichment of novel symbionts in the deep terrestrial subsurface.</title>
        <authorList>
            <person name="Probst A.J."/>
            <person name="Ladd B."/>
            <person name="Jarett J.K."/>
            <person name="Geller-Mcgrath D.E."/>
            <person name="Sieber C.M.K."/>
            <person name="Emerson J.B."/>
            <person name="Anantharaman K."/>
            <person name="Thomas B.C."/>
            <person name="Malmstrom R."/>
            <person name="Stieglmeier M."/>
            <person name="Klingl A."/>
            <person name="Woyke T."/>
            <person name="Ryan C.M."/>
            <person name="Banfield J.F."/>
        </authorList>
    </citation>
    <scope>NUCLEOTIDE SEQUENCE [LARGE SCALE GENOMIC DNA]</scope>
</reference>
<accession>A0A2M7THM4</accession>
<evidence type="ECO:0000313" key="1">
    <source>
        <dbReference type="EMBL" id="PIZ45821.1"/>
    </source>
</evidence>